<dbReference type="GO" id="GO:0005886">
    <property type="term" value="C:plasma membrane"/>
    <property type="evidence" value="ECO:0007669"/>
    <property type="project" value="UniProtKB-SubCell"/>
</dbReference>
<reference evidence="12" key="1">
    <citation type="journal article" date="2021" name="PeerJ">
        <title>Extensive microbial diversity within the chicken gut microbiome revealed by metagenomics and culture.</title>
        <authorList>
            <person name="Gilroy R."/>
            <person name="Ravi A."/>
            <person name="Getino M."/>
            <person name="Pursley I."/>
            <person name="Horton D.L."/>
            <person name="Alikhan N.F."/>
            <person name="Baker D."/>
            <person name="Gharbi K."/>
            <person name="Hall N."/>
            <person name="Watson M."/>
            <person name="Adriaenssens E.M."/>
            <person name="Foster-Nyarko E."/>
            <person name="Jarju S."/>
            <person name="Secka A."/>
            <person name="Antonio M."/>
            <person name="Oren A."/>
            <person name="Chaudhuri R.R."/>
            <person name="La Ragione R."/>
            <person name="Hildebrand F."/>
            <person name="Pallen M.J."/>
        </authorList>
    </citation>
    <scope>NUCLEOTIDE SEQUENCE</scope>
    <source>
        <strain evidence="12">CHK188-16595</strain>
    </source>
</reference>
<dbReference type="InterPro" id="IPR036794">
    <property type="entry name" value="ATP_F1_dsu/esu_C_sf"/>
</dbReference>
<dbReference type="InterPro" id="IPR020546">
    <property type="entry name" value="ATP_synth_F1_dsu/esu_N"/>
</dbReference>
<comment type="function">
    <text evidence="9">Produces ATP from ADP in the presence of a proton gradient across the membrane.</text>
</comment>
<dbReference type="HAMAP" id="MF_00530">
    <property type="entry name" value="ATP_synth_epsil_bac"/>
    <property type="match status" value="1"/>
</dbReference>
<evidence type="ECO:0000313" key="13">
    <source>
        <dbReference type="Proteomes" id="UP000823877"/>
    </source>
</evidence>
<feature type="domain" description="ATP synthase epsilon subunit C-terminal" evidence="10">
    <location>
        <begin position="88"/>
        <end position="132"/>
    </location>
</feature>
<reference evidence="12" key="2">
    <citation type="submission" date="2021-04" db="EMBL/GenBank/DDBJ databases">
        <authorList>
            <person name="Gilroy R."/>
        </authorList>
    </citation>
    <scope>NUCLEOTIDE SEQUENCE</scope>
    <source>
        <strain evidence="12">CHK188-16595</strain>
    </source>
</reference>
<dbReference type="GO" id="GO:0005524">
    <property type="term" value="F:ATP binding"/>
    <property type="evidence" value="ECO:0007669"/>
    <property type="project" value="UniProtKB-UniRule"/>
</dbReference>
<evidence type="ECO:0000256" key="3">
    <source>
        <dbReference type="ARBA" id="ARBA00022448"/>
    </source>
</evidence>
<keyword evidence="4 9" id="KW-1003">Cell membrane</keyword>
<dbReference type="GO" id="GO:0046933">
    <property type="term" value="F:proton-transporting ATP synthase activity, rotational mechanism"/>
    <property type="evidence" value="ECO:0007669"/>
    <property type="project" value="UniProtKB-UniRule"/>
</dbReference>
<comment type="caution">
    <text evidence="12">The sequence shown here is derived from an EMBL/GenBank/DDBJ whole genome shotgun (WGS) entry which is preliminary data.</text>
</comment>
<comment type="subcellular location">
    <subcellularLocation>
        <location evidence="1 9">Cell membrane</location>
        <topology evidence="1 9">Peripheral membrane protein</topology>
    </subcellularLocation>
</comment>
<evidence type="ECO:0000313" key="12">
    <source>
        <dbReference type="EMBL" id="HJB74968.1"/>
    </source>
</evidence>
<dbReference type="InterPro" id="IPR036771">
    <property type="entry name" value="ATPsynth_dsu/esu_N"/>
</dbReference>
<keyword evidence="8 9" id="KW-0066">ATP synthesis</keyword>
<dbReference type="Pfam" id="PF02823">
    <property type="entry name" value="ATP-synt_DE_N"/>
    <property type="match status" value="1"/>
</dbReference>
<dbReference type="Proteomes" id="UP000823877">
    <property type="component" value="Unassembled WGS sequence"/>
</dbReference>
<keyword evidence="7 9" id="KW-0139">CF(1)</keyword>
<name>A0A9D2S8L2_9FIRM</name>
<comment type="similarity">
    <text evidence="2 9">Belongs to the ATPase epsilon chain family.</text>
</comment>
<evidence type="ECO:0000256" key="1">
    <source>
        <dbReference type="ARBA" id="ARBA00004202"/>
    </source>
</evidence>
<dbReference type="Gene3D" id="2.60.15.10">
    <property type="entry name" value="F0F1 ATP synthase delta/epsilon subunit, N-terminal"/>
    <property type="match status" value="1"/>
</dbReference>
<dbReference type="InterPro" id="IPR001469">
    <property type="entry name" value="ATP_synth_F1_dsu/esu"/>
</dbReference>
<evidence type="ECO:0000256" key="2">
    <source>
        <dbReference type="ARBA" id="ARBA00005712"/>
    </source>
</evidence>
<evidence type="ECO:0000256" key="4">
    <source>
        <dbReference type="ARBA" id="ARBA00022475"/>
    </source>
</evidence>
<evidence type="ECO:0000256" key="9">
    <source>
        <dbReference type="HAMAP-Rule" id="MF_00530"/>
    </source>
</evidence>
<dbReference type="GO" id="GO:0045259">
    <property type="term" value="C:proton-transporting ATP synthase complex"/>
    <property type="evidence" value="ECO:0007669"/>
    <property type="project" value="UniProtKB-KW"/>
</dbReference>
<dbReference type="CDD" id="cd12152">
    <property type="entry name" value="F1-ATPase_delta"/>
    <property type="match status" value="1"/>
</dbReference>
<dbReference type="EMBL" id="DWXN01000010">
    <property type="protein sequence ID" value="HJB74968.1"/>
    <property type="molecule type" value="Genomic_DNA"/>
</dbReference>
<evidence type="ECO:0000259" key="10">
    <source>
        <dbReference type="Pfam" id="PF00401"/>
    </source>
</evidence>
<evidence type="ECO:0000256" key="6">
    <source>
        <dbReference type="ARBA" id="ARBA00023136"/>
    </source>
</evidence>
<evidence type="ECO:0000256" key="5">
    <source>
        <dbReference type="ARBA" id="ARBA00023065"/>
    </source>
</evidence>
<accession>A0A9D2S8L2</accession>
<dbReference type="Pfam" id="PF00401">
    <property type="entry name" value="ATP-synt_DE"/>
    <property type="match status" value="1"/>
</dbReference>
<dbReference type="SUPFAM" id="SSF51344">
    <property type="entry name" value="Epsilon subunit of F1F0-ATP synthase N-terminal domain"/>
    <property type="match status" value="1"/>
</dbReference>
<dbReference type="AlphaFoldDB" id="A0A9D2S8L2"/>
<dbReference type="InterPro" id="IPR020547">
    <property type="entry name" value="ATP_synth_F1_esu_C"/>
</dbReference>
<sequence length="137" mass="15597">MDTFKIKIVASNKVFYDGEAQSLSVPYIDGGSFTFLAHHCNAVVPIEAGEMRLKTADGEVKEAFVSDGFLEFLSNEATMICVSVELPEEIDKRRAEEAKERAEEELRQKMSQFDFYVTKANLSRAMERIKVKNRHQI</sequence>
<keyword evidence="5 9" id="KW-0406">Ion transport</keyword>
<gene>
    <name evidence="9" type="primary">atpC</name>
    <name evidence="12" type="ORF">IAA37_04750</name>
</gene>
<dbReference type="SUPFAM" id="SSF46604">
    <property type="entry name" value="Epsilon subunit of F1F0-ATP synthase C-terminal domain"/>
    <property type="match status" value="1"/>
</dbReference>
<evidence type="ECO:0000256" key="7">
    <source>
        <dbReference type="ARBA" id="ARBA00023196"/>
    </source>
</evidence>
<evidence type="ECO:0000259" key="11">
    <source>
        <dbReference type="Pfam" id="PF02823"/>
    </source>
</evidence>
<proteinExistence type="inferred from homology"/>
<dbReference type="PANTHER" id="PTHR13822:SF10">
    <property type="entry name" value="ATP SYNTHASE EPSILON CHAIN, CHLOROPLASTIC"/>
    <property type="match status" value="1"/>
</dbReference>
<keyword evidence="6 9" id="KW-0472">Membrane</keyword>
<evidence type="ECO:0000256" key="8">
    <source>
        <dbReference type="ARBA" id="ARBA00023310"/>
    </source>
</evidence>
<feature type="domain" description="ATP synthase F1 complex delta/epsilon subunit N-terminal" evidence="11">
    <location>
        <begin position="4"/>
        <end position="81"/>
    </location>
</feature>
<keyword evidence="9" id="KW-0375">Hydrogen ion transport</keyword>
<organism evidence="12 13">
    <name type="scientific">Candidatus Eubacterium faecale</name>
    <dbReference type="NCBI Taxonomy" id="2838568"/>
    <lineage>
        <taxon>Bacteria</taxon>
        <taxon>Bacillati</taxon>
        <taxon>Bacillota</taxon>
        <taxon>Clostridia</taxon>
        <taxon>Eubacteriales</taxon>
        <taxon>Eubacteriaceae</taxon>
        <taxon>Eubacterium</taxon>
    </lineage>
</organism>
<keyword evidence="3 9" id="KW-0813">Transport</keyword>
<comment type="subunit">
    <text evidence="9">F-type ATPases have 2 components, CF(1) - the catalytic core - and CF(0) - the membrane proton channel. CF(1) has five subunits: alpha(3), beta(3), gamma(1), delta(1), epsilon(1). CF(0) has three main subunits: a, b and c.</text>
</comment>
<dbReference type="Gene3D" id="1.20.5.440">
    <property type="entry name" value="ATP synthase delta/epsilon subunit, C-terminal domain"/>
    <property type="match status" value="1"/>
</dbReference>
<protein>
    <recommendedName>
        <fullName evidence="9">ATP synthase epsilon chain</fullName>
    </recommendedName>
    <alternativeName>
        <fullName evidence="9">ATP synthase F1 sector epsilon subunit</fullName>
    </alternativeName>
    <alternativeName>
        <fullName evidence="9">F-ATPase epsilon subunit</fullName>
    </alternativeName>
</protein>
<dbReference type="PANTHER" id="PTHR13822">
    <property type="entry name" value="ATP SYNTHASE DELTA/EPSILON CHAIN"/>
    <property type="match status" value="1"/>
</dbReference>